<keyword evidence="5 12" id="KW-0444">Lipid biosynthesis</keyword>
<dbReference type="Gene3D" id="3.30.230.20">
    <property type="entry name" value="lpxc deacetylase, domain 1"/>
    <property type="match status" value="1"/>
</dbReference>
<comment type="caution">
    <text evidence="13">The sequence shown here is derived from an EMBL/GenBank/DDBJ whole genome shotgun (WGS) entry which is preliminary data.</text>
</comment>
<dbReference type="Pfam" id="PF03331">
    <property type="entry name" value="LpxC"/>
    <property type="match status" value="1"/>
</dbReference>
<dbReference type="SUPFAM" id="SSF54211">
    <property type="entry name" value="Ribosomal protein S5 domain 2-like"/>
    <property type="match status" value="2"/>
</dbReference>
<evidence type="ECO:0000313" key="14">
    <source>
        <dbReference type="Proteomes" id="UP000541109"/>
    </source>
</evidence>
<accession>A0A839ADF1</accession>
<keyword evidence="14" id="KW-1185">Reference proteome</keyword>
<feature type="active site" description="Proton donor" evidence="12">
    <location>
        <position position="269"/>
    </location>
</feature>
<dbReference type="GO" id="GO:0046872">
    <property type="term" value="F:metal ion binding"/>
    <property type="evidence" value="ECO:0007669"/>
    <property type="project" value="UniProtKB-KW"/>
</dbReference>
<dbReference type="GO" id="GO:0016020">
    <property type="term" value="C:membrane"/>
    <property type="evidence" value="ECO:0007669"/>
    <property type="project" value="GOC"/>
</dbReference>
<dbReference type="EMBL" id="JACFXV010000053">
    <property type="protein sequence ID" value="MBA5777800.1"/>
    <property type="molecule type" value="Genomic_DNA"/>
</dbReference>
<comment type="catalytic activity">
    <reaction evidence="11 12">
        <text>a UDP-3-O-[(3R)-3-hydroxyacyl]-N-acetyl-alpha-D-glucosamine + H2O = a UDP-3-O-[(3R)-3-hydroxyacyl]-alpha-D-glucosamine + acetate</text>
        <dbReference type="Rhea" id="RHEA:67816"/>
        <dbReference type="ChEBI" id="CHEBI:15377"/>
        <dbReference type="ChEBI" id="CHEBI:30089"/>
        <dbReference type="ChEBI" id="CHEBI:137740"/>
        <dbReference type="ChEBI" id="CHEBI:173225"/>
        <dbReference type="EC" id="3.5.1.108"/>
    </reaction>
</comment>
<dbReference type="InterPro" id="IPR004463">
    <property type="entry name" value="UDP-acyl_GlcNac_deAcase"/>
</dbReference>
<keyword evidence="8 12" id="KW-0378">Hydrolase</keyword>
<evidence type="ECO:0000313" key="13">
    <source>
        <dbReference type="EMBL" id="MBA5777800.1"/>
    </source>
</evidence>
<dbReference type="InterPro" id="IPR015870">
    <property type="entry name" value="UDP-acyl_N-AcGlcN_deAcase_N"/>
</dbReference>
<keyword evidence="7 12" id="KW-0479">Metal-binding</keyword>
<feature type="binding site" evidence="12">
    <location>
        <position position="246"/>
    </location>
    <ligand>
        <name>Zn(2+)</name>
        <dbReference type="ChEBI" id="CHEBI:29105"/>
    </ligand>
</feature>
<dbReference type="GO" id="GO:0009245">
    <property type="term" value="P:lipid A biosynthetic process"/>
    <property type="evidence" value="ECO:0007669"/>
    <property type="project" value="UniProtKB-UniRule"/>
</dbReference>
<comment type="similarity">
    <text evidence="12">Belongs to the LpxC family.</text>
</comment>
<evidence type="ECO:0000256" key="6">
    <source>
        <dbReference type="ARBA" id="ARBA00022556"/>
    </source>
</evidence>
<evidence type="ECO:0000256" key="7">
    <source>
        <dbReference type="ARBA" id="ARBA00022723"/>
    </source>
</evidence>
<dbReference type="Proteomes" id="UP000541109">
    <property type="component" value="Unassembled WGS sequence"/>
</dbReference>
<comment type="cofactor">
    <cofactor evidence="1 12">
        <name>Zn(2+)</name>
        <dbReference type="ChEBI" id="CHEBI:29105"/>
    </cofactor>
</comment>
<keyword evidence="10 12" id="KW-0443">Lipid metabolism</keyword>
<dbReference type="HAMAP" id="MF_00388">
    <property type="entry name" value="LpxC"/>
    <property type="match status" value="1"/>
</dbReference>
<dbReference type="PANTHER" id="PTHR33694:SF1">
    <property type="entry name" value="UDP-3-O-ACYL-N-ACETYLGLUCOSAMINE DEACETYLASE 1, MITOCHONDRIAL-RELATED"/>
    <property type="match status" value="1"/>
</dbReference>
<evidence type="ECO:0000256" key="5">
    <source>
        <dbReference type="ARBA" id="ARBA00022516"/>
    </source>
</evidence>
<dbReference type="EC" id="3.5.1.108" evidence="4 12"/>
<sequence>MTLRNDRQTTLAEPVTLRGIGVHSGGPASVTLLPADAGAGIVFQAHDAKSGREVETPAHWKCVSATALCTVLGDPKSGGVATVEHLMAALRGLGVDNVIVEMDGPEMPIMDGSSADFVEAIEQVGLKTLGAPRRYVRVLKPVRIAQGDAWCELLPHDGTRFEVTIDFETSAIGRQSLEIDLTPANFRRELARARTFGSVADVEKLWAHGFALGSSLENSVAIADDKVVNPEGTRWPDEFVRHKTLDAVGDLALAGLPILGLYRSYKGGHRMNHAILVELFENAGAGAFEIVEAPARREMGSAEVVSGLSAAAFGPNVS</sequence>
<evidence type="ECO:0000256" key="10">
    <source>
        <dbReference type="ARBA" id="ARBA00023098"/>
    </source>
</evidence>
<evidence type="ECO:0000256" key="3">
    <source>
        <dbReference type="ARBA" id="ARBA00005002"/>
    </source>
</evidence>
<dbReference type="GO" id="GO:0103117">
    <property type="term" value="F:UDP-3-O-acyl-N-acetylglucosamine deacetylase activity"/>
    <property type="evidence" value="ECO:0007669"/>
    <property type="project" value="UniProtKB-UniRule"/>
</dbReference>
<evidence type="ECO:0000256" key="12">
    <source>
        <dbReference type="HAMAP-Rule" id="MF_00388"/>
    </source>
</evidence>
<gene>
    <name evidence="12" type="primary">lpxC</name>
    <name evidence="13" type="ORF">H2509_11760</name>
</gene>
<keyword evidence="9 12" id="KW-0862">Zinc</keyword>
<feature type="binding site" evidence="12">
    <location>
        <position position="85"/>
    </location>
    <ligand>
        <name>Zn(2+)</name>
        <dbReference type="ChEBI" id="CHEBI:29105"/>
    </ligand>
</feature>
<comment type="pathway">
    <text evidence="3 12">Glycolipid biosynthesis; lipid IV(A) biosynthesis; lipid IV(A) from (3R)-3-hydroxytetradecanoyl-[acyl-carrier-protein] and UDP-N-acetyl-alpha-D-glucosamine: step 2/6.</text>
</comment>
<reference evidence="13 14" key="1">
    <citation type="submission" date="2020-07" db="EMBL/GenBank/DDBJ databases">
        <title>Stappia sp., F7233, whole genome shotgun sequencing project.</title>
        <authorList>
            <person name="Jiang S."/>
            <person name="Liu Z.W."/>
            <person name="Du Z.J."/>
        </authorList>
    </citation>
    <scope>NUCLEOTIDE SEQUENCE [LARGE SCALE GENOMIC DNA]</scope>
    <source>
        <strain evidence="13 14">F7233</strain>
    </source>
</reference>
<dbReference type="AlphaFoldDB" id="A0A839ADF1"/>
<evidence type="ECO:0000256" key="2">
    <source>
        <dbReference type="ARBA" id="ARBA00002923"/>
    </source>
</evidence>
<name>A0A839ADF1_9HYPH</name>
<proteinExistence type="inferred from homology"/>
<evidence type="ECO:0000256" key="4">
    <source>
        <dbReference type="ARBA" id="ARBA00012745"/>
    </source>
</evidence>
<evidence type="ECO:0000256" key="9">
    <source>
        <dbReference type="ARBA" id="ARBA00022833"/>
    </source>
</evidence>
<dbReference type="NCBIfam" id="TIGR00325">
    <property type="entry name" value="lpxC"/>
    <property type="match status" value="1"/>
</dbReference>
<dbReference type="PANTHER" id="PTHR33694">
    <property type="entry name" value="UDP-3-O-ACYL-N-ACETYLGLUCOSAMINE DEACETYLASE 1, MITOCHONDRIAL-RELATED"/>
    <property type="match status" value="1"/>
</dbReference>
<evidence type="ECO:0000256" key="8">
    <source>
        <dbReference type="ARBA" id="ARBA00022801"/>
    </source>
</evidence>
<protein>
    <recommendedName>
        <fullName evidence="4 12">UDP-3-O-acyl-N-acetylglucosamine deacetylase</fullName>
        <shortName evidence="12">UDP-3-O-acyl-GlcNAc deacetylase</shortName>
        <ecNumber evidence="4 12">3.5.1.108</ecNumber>
    </recommendedName>
    <alternativeName>
        <fullName evidence="12">UDP-3-O-[R-3-hydroxymyristoyl]-N-acetylglucosamine deacetylase</fullName>
    </alternativeName>
</protein>
<comment type="function">
    <text evidence="2 12">Catalyzes the hydrolysis of UDP-3-O-myristoyl-N-acetylglucosamine to form UDP-3-O-myristoylglucosamine and acetate, the committed step in lipid A biosynthesis.</text>
</comment>
<feature type="binding site" evidence="12">
    <location>
        <position position="242"/>
    </location>
    <ligand>
        <name>Zn(2+)</name>
        <dbReference type="ChEBI" id="CHEBI:29105"/>
    </ligand>
</feature>
<keyword evidence="6 12" id="KW-0441">Lipid A biosynthesis</keyword>
<dbReference type="InterPro" id="IPR011334">
    <property type="entry name" value="UDP-acyl_GlcNac_deAcase_C"/>
</dbReference>
<dbReference type="RefSeq" id="WP_182165487.1">
    <property type="nucleotide sequence ID" value="NZ_JACFXV010000053.1"/>
</dbReference>
<dbReference type="InterPro" id="IPR020568">
    <property type="entry name" value="Ribosomal_Su5_D2-typ_SF"/>
</dbReference>
<dbReference type="UniPathway" id="UPA00359">
    <property type="reaction ID" value="UER00478"/>
</dbReference>
<evidence type="ECO:0000256" key="1">
    <source>
        <dbReference type="ARBA" id="ARBA00001947"/>
    </source>
</evidence>
<dbReference type="Gene3D" id="3.30.1700.10">
    <property type="entry name" value="lpxc deacetylase, domain 2"/>
    <property type="match status" value="1"/>
</dbReference>
<organism evidence="13 14">
    <name type="scientific">Stappia albiluteola</name>
    <dbReference type="NCBI Taxonomy" id="2758565"/>
    <lineage>
        <taxon>Bacteria</taxon>
        <taxon>Pseudomonadati</taxon>
        <taxon>Pseudomonadota</taxon>
        <taxon>Alphaproteobacteria</taxon>
        <taxon>Hyphomicrobiales</taxon>
        <taxon>Stappiaceae</taxon>
        <taxon>Stappia</taxon>
    </lineage>
</organism>
<evidence type="ECO:0000256" key="11">
    <source>
        <dbReference type="ARBA" id="ARBA00024535"/>
    </source>
</evidence>